<proteinExistence type="predicted"/>
<keyword evidence="3" id="KW-0677">Repeat</keyword>
<protein>
    <submittedName>
        <fullName evidence="7">Hemocytin</fullName>
    </submittedName>
</protein>
<dbReference type="InterPro" id="IPR001007">
    <property type="entry name" value="VWF_dom"/>
</dbReference>
<dbReference type="PROSITE" id="PS01208">
    <property type="entry name" value="VWFC_1"/>
    <property type="match status" value="1"/>
</dbReference>
<evidence type="ECO:0000256" key="1">
    <source>
        <dbReference type="ARBA" id="ARBA00004236"/>
    </source>
</evidence>
<evidence type="ECO:0000256" key="3">
    <source>
        <dbReference type="ARBA" id="ARBA00022737"/>
    </source>
</evidence>
<dbReference type="InterPro" id="IPR014853">
    <property type="entry name" value="VWF/SSPO/ZAN-like_Cys-rich_dom"/>
</dbReference>
<dbReference type="SMART" id="SM00216">
    <property type="entry name" value="VWD"/>
    <property type="match status" value="2"/>
</dbReference>
<feature type="compositionally biased region" description="Low complexity" evidence="4">
    <location>
        <begin position="797"/>
        <end position="806"/>
    </location>
</feature>
<dbReference type="CDD" id="cd19941">
    <property type="entry name" value="TIL"/>
    <property type="match status" value="1"/>
</dbReference>
<accession>A0A0L7KUL9</accession>
<name>A0A0L7KUL9_OPEBR</name>
<reference evidence="7 8" key="1">
    <citation type="journal article" date="2015" name="Genome Biol. Evol.">
        <title>The genome of winter moth (Operophtera brumata) provides a genomic perspective on sexual dimorphism and phenology.</title>
        <authorList>
            <person name="Derks M.F."/>
            <person name="Smit S."/>
            <person name="Salis L."/>
            <person name="Schijlen E."/>
            <person name="Bossers A."/>
            <person name="Mateman C."/>
            <person name="Pijl A.S."/>
            <person name="de Ridder D."/>
            <person name="Groenen M.A."/>
            <person name="Visser M.E."/>
            <person name="Megens H.J."/>
        </authorList>
    </citation>
    <scope>NUCLEOTIDE SEQUENCE [LARGE SCALE GENOMIC DNA]</scope>
    <source>
        <strain evidence="7">WM2013NL</strain>
        <tissue evidence="7">Head and thorax</tissue>
    </source>
</reference>
<evidence type="ECO:0000256" key="2">
    <source>
        <dbReference type="ARBA" id="ARBA00022475"/>
    </source>
</evidence>
<gene>
    <name evidence="7" type="ORF">OBRU01_20853</name>
</gene>
<feature type="domain" description="VWFD" evidence="6">
    <location>
        <begin position="1"/>
        <end position="191"/>
    </location>
</feature>
<keyword evidence="2" id="KW-0472">Membrane</keyword>
<evidence type="ECO:0000259" key="5">
    <source>
        <dbReference type="PROSITE" id="PS50184"/>
    </source>
</evidence>
<evidence type="ECO:0000313" key="7">
    <source>
        <dbReference type="EMBL" id="KOB66958.1"/>
    </source>
</evidence>
<dbReference type="STRING" id="104452.A0A0L7KUL9"/>
<feature type="region of interest" description="Disordered" evidence="4">
    <location>
        <begin position="784"/>
        <end position="806"/>
    </location>
</feature>
<dbReference type="Pfam" id="PF00094">
    <property type="entry name" value="VWD"/>
    <property type="match status" value="1"/>
</dbReference>
<dbReference type="AlphaFoldDB" id="A0A0L7KUL9"/>
<evidence type="ECO:0000259" key="6">
    <source>
        <dbReference type="PROSITE" id="PS51233"/>
    </source>
</evidence>
<dbReference type="SMART" id="SM00832">
    <property type="entry name" value="C8"/>
    <property type="match status" value="1"/>
</dbReference>
<comment type="subcellular location">
    <subcellularLocation>
        <location evidence="1">Cell membrane</location>
    </subcellularLocation>
</comment>
<keyword evidence="2" id="KW-1003">Cell membrane</keyword>
<dbReference type="PROSITE" id="PS50184">
    <property type="entry name" value="VWFC_2"/>
    <property type="match status" value="1"/>
</dbReference>
<dbReference type="Pfam" id="PF08742">
    <property type="entry name" value="C8"/>
    <property type="match status" value="2"/>
</dbReference>
<dbReference type="PANTHER" id="PTHR46160">
    <property type="entry name" value="ALPHA-TECTORIN-RELATED"/>
    <property type="match status" value="1"/>
</dbReference>
<dbReference type="InterPro" id="IPR052749">
    <property type="entry name" value="Alpha-tectorin"/>
</dbReference>
<dbReference type="SMART" id="SM00214">
    <property type="entry name" value="VWC"/>
    <property type="match status" value="1"/>
</dbReference>
<dbReference type="PANTHER" id="PTHR46160:SF9">
    <property type="entry name" value="PROTEIN PRY2-RELATED"/>
    <property type="match status" value="1"/>
</dbReference>
<evidence type="ECO:0000313" key="8">
    <source>
        <dbReference type="Proteomes" id="UP000037510"/>
    </source>
</evidence>
<feature type="domain" description="VWFC" evidence="5">
    <location>
        <begin position="701"/>
        <end position="774"/>
    </location>
</feature>
<comment type="caution">
    <text evidence="7">The sequence shown here is derived from an EMBL/GenBank/DDBJ whole genome shotgun (WGS) entry which is preliminary data.</text>
</comment>
<evidence type="ECO:0000256" key="4">
    <source>
        <dbReference type="SAM" id="MobiDB-lite"/>
    </source>
</evidence>
<keyword evidence="8" id="KW-1185">Reference proteome</keyword>
<sequence>MCLALEKWCDGLQDCPDDELDCATEPPAIATEAPVASTQAVTLAATAAPTTTAKLRKKCREEGCWNELLISQDDQLILIKPNMMIEYDNYEYTVEQTSKICFQKNSFDIARLGDGVSVKSRKYNFTVLFSKEGDVKIGVLKKHMGTVDGLCGAYDGDKVNDRRLPDGNLATSIDQFGRAWGKPGMAADACQARVVEAVKQKRVWDLCNVITKEPLARCGEMLNLDKWHSICLEKICECTELVVNGSRRTEEQCRCLLLQQMVAECLAADGGGLDLGAWRLMMDCPARAVSCDLEQGACYPGCYCPEGTLRRGDACILLDDCRDCDCDLEQGACYPGCYCPEGTLRRGDACVLPDDCRDSATSNRAPATRAATAHRARCGEATRVSCPMIVATLRPRTERLLPGLLLPRGHAAVRRRVCTCNGVGTPAKYVTFEGDELPFLCNCTYLASRDRNDSGLHTYQKVIHVSKNPETQKRERAGLAVRQQHRGAVRRVRRLPGGAAHQQRNSHRQLRRGSHSYIHTYINTSLYGNRTEGLCGVCAGYQEALLTSNGTATDSFEEGLCGVCAGYQEALLTSNGTATDSFEECHALVEPEPFVHSCEAELCSNASDSCATLERYAATCAAQGVCLEHWRADLCPYTCESPLIYRACVDCERTCDNNDELAAKTKKCAKQPLLLIPNCNQCLLISVHFQVRVNSTCIEPTKCFPCDAKKEHFAGDEWQTNACTKCTCSKLVGENQAHVSCTTESCTTPACAPSEDLLTEPARPGLCCPTYVCGESKRTCRAPLRAAPRRPAPPPRTCSRSARAPPSAALPTCAVSLNARVVHRRELHHAGLRPLRGPAHGARAPRPLLPYLRVR</sequence>
<dbReference type="PROSITE" id="PS51233">
    <property type="entry name" value="VWFD"/>
    <property type="match status" value="1"/>
</dbReference>
<dbReference type="GO" id="GO:0005886">
    <property type="term" value="C:plasma membrane"/>
    <property type="evidence" value="ECO:0007669"/>
    <property type="project" value="UniProtKB-SubCell"/>
</dbReference>
<dbReference type="InterPro" id="IPR001846">
    <property type="entry name" value="VWF_type-D"/>
</dbReference>
<organism evidence="7 8">
    <name type="scientific">Operophtera brumata</name>
    <name type="common">Winter moth</name>
    <name type="synonym">Phalaena brumata</name>
    <dbReference type="NCBI Taxonomy" id="104452"/>
    <lineage>
        <taxon>Eukaryota</taxon>
        <taxon>Metazoa</taxon>
        <taxon>Ecdysozoa</taxon>
        <taxon>Arthropoda</taxon>
        <taxon>Hexapoda</taxon>
        <taxon>Insecta</taxon>
        <taxon>Pterygota</taxon>
        <taxon>Neoptera</taxon>
        <taxon>Endopterygota</taxon>
        <taxon>Lepidoptera</taxon>
        <taxon>Glossata</taxon>
        <taxon>Ditrysia</taxon>
        <taxon>Geometroidea</taxon>
        <taxon>Geometridae</taxon>
        <taxon>Larentiinae</taxon>
        <taxon>Operophtera</taxon>
    </lineage>
</organism>
<dbReference type="Proteomes" id="UP000037510">
    <property type="component" value="Unassembled WGS sequence"/>
</dbReference>
<dbReference type="EMBL" id="JTDY01005475">
    <property type="protein sequence ID" value="KOB66958.1"/>
    <property type="molecule type" value="Genomic_DNA"/>
</dbReference>